<gene>
    <name evidence="2" type="ORF">JHK62_07590</name>
</gene>
<dbReference type="RefSeq" id="WP_199576155.1">
    <property type="nucleotide sequence ID" value="NZ_JAENBO010000008.1"/>
</dbReference>
<evidence type="ECO:0000313" key="3">
    <source>
        <dbReference type="Proteomes" id="UP000653045"/>
    </source>
</evidence>
<dbReference type="EMBL" id="JAENBO010000008">
    <property type="protein sequence ID" value="MBJ8326529.1"/>
    <property type="molecule type" value="Genomic_DNA"/>
</dbReference>
<keyword evidence="1" id="KW-0472">Membrane</keyword>
<keyword evidence="3" id="KW-1185">Reference proteome</keyword>
<organism evidence="2 3">
    <name type="scientific">Streptococcus pacificus</name>
    <dbReference type="NCBI Taxonomy" id="2740577"/>
    <lineage>
        <taxon>Bacteria</taxon>
        <taxon>Bacillati</taxon>
        <taxon>Bacillota</taxon>
        <taxon>Bacilli</taxon>
        <taxon>Lactobacillales</taxon>
        <taxon>Streptococcaceae</taxon>
        <taxon>Streptococcus</taxon>
    </lineage>
</organism>
<evidence type="ECO:0000256" key="1">
    <source>
        <dbReference type="SAM" id="Phobius"/>
    </source>
</evidence>
<protein>
    <recommendedName>
        <fullName evidence="4">DUF443 family protein</fullName>
    </recommendedName>
</protein>
<accession>A0ABS0ZKN4</accession>
<evidence type="ECO:0000313" key="2">
    <source>
        <dbReference type="EMBL" id="MBJ8326529.1"/>
    </source>
</evidence>
<keyword evidence="1" id="KW-1133">Transmembrane helix</keyword>
<comment type="caution">
    <text evidence="2">The sequence shown here is derived from an EMBL/GenBank/DDBJ whole genome shotgun (WGS) entry which is preliminary data.</text>
</comment>
<dbReference type="Proteomes" id="UP000653045">
    <property type="component" value="Unassembled WGS sequence"/>
</dbReference>
<reference evidence="2 3" key="1">
    <citation type="journal article" date="2021" name="Int. J. Syst. Evol. Microbiol.">
        <title>Streptococcus vicugnae sp. nov., isolated from faeces of alpacas (Vicugna pacos) and cattle (Bos taurus), Streptococcus zalophi sp. nov., and Streptococcus pacificus sp. nov., isolated from respiratory tract of California sea lions (Zalophus californianus).</title>
        <authorList>
            <person name="Volokhov D.V."/>
            <person name="Zagorodnyaya T.A."/>
            <person name="Shen Z."/>
            <person name="Blom J."/>
            <person name="Furtak V.A."/>
            <person name="Eisenberg T."/>
            <person name="Fan P."/>
            <person name="Jeong K.C."/>
            <person name="Gao Y."/>
            <person name="Zhang S."/>
            <person name="Amselle M."/>
        </authorList>
    </citation>
    <scope>NUCLEOTIDE SEQUENCE [LARGE SCALE GENOMIC DNA]</scope>
    <source>
        <strain evidence="2 3">CSL7591</strain>
    </source>
</reference>
<feature type="transmembrane region" description="Helical" evidence="1">
    <location>
        <begin position="126"/>
        <end position="159"/>
    </location>
</feature>
<keyword evidence="1" id="KW-0812">Transmembrane</keyword>
<name>A0ABS0ZKN4_9STRE</name>
<proteinExistence type="predicted"/>
<evidence type="ECO:0008006" key="4">
    <source>
        <dbReference type="Google" id="ProtNLM"/>
    </source>
</evidence>
<sequence length="178" mass="21151">MLLDKTKLPLVRNKNSFIYVDLTDDQFYEMTEPQNIISENKYLLIVYIAGGSLIKQLDQFYLPISHFQFNLILLLFFLFLISMYSRKQLTIWAKKLSATPLTVSLARKKKIMAEAKKDVRINQYIFLTLIALWALSVFLFLFFSMTLFFISSLVFWYVLNLLRPTLKLKERKHYLALR</sequence>
<feature type="transmembrane region" description="Helical" evidence="1">
    <location>
        <begin position="67"/>
        <end position="85"/>
    </location>
</feature>